<sequence length="212" mass="23111">MTLVLASTSRQNCTSSTASPPPPPNRTNAVVPAVGLTHDTWPSCFLTNCDTNSKLRTVSARLRDSSPGLTDGCIARRRQLLDEVAAGRRDPAYPDARQCPSLGQGRGDDGFLVANGRDGWWCRRGCGVVEERPVDLVGEQDDVVMACHVNYACQDVAWDRRARGVVGVVDHDHLIASFSSVLSFMHLSSVELLVSWEYADDMIARPDQGVEN</sequence>
<reference evidence="2 3" key="1">
    <citation type="submission" date="2023-01" db="EMBL/GenBank/DDBJ databases">
        <title>Analysis of 21 Apiospora genomes using comparative genomics revels a genus with tremendous synthesis potential of carbohydrate active enzymes and secondary metabolites.</title>
        <authorList>
            <person name="Sorensen T."/>
        </authorList>
    </citation>
    <scope>NUCLEOTIDE SEQUENCE [LARGE SCALE GENOMIC DNA]</scope>
    <source>
        <strain evidence="2 3">CBS 24483</strain>
    </source>
</reference>
<name>A0ABR1QPZ2_9PEZI</name>
<feature type="region of interest" description="Disordered" evidence="1">
    <location>
        <begin position="1"/>
        <end position="28"/>
    </location>
</feature>
<protein>
    <submittedName>
        <fullName evidence="2">Uncharacterized protein</fullName>
    </submittedName>
</protein>
<dbReference type="RefSeq" id="XP_066704056.1">
    <property type="nucleotide sequence ID" value="XM_066838992.1"/>
</dbReference>
<gene>
    <name evidence="2" type="ORF">PG986_002770</name>
</gene>
<keyword evidence="3" id="KW-1185">Reference proteome</keyword>
<proteinExistence type="predicted"/>
<evidence type="ECO:0000256" key="1">
    <source>
        <dbReference type="SAM" id="MobiDB-lite"/>
    </source>
</evidence>
<accession>A0ABR1QPZ2</accession>
<organism evidence="2 3">
    <name type="scientific">Apiospora aurea</name>
    <dbReference type="NCBI Taxonomy" id="335848"/>
    <lineage>
        <taxon>Eukaryota</taxon>
        <taxon>Fungi</taxon>
        <taxon>Dikarya</taxon>
        <taxon>Ascomycota</taxon>
        <taxon>Pezizomycotina</taxon>
        <taxon>Sordariomycetes</taxon>
        <taxon>Xylariomycetidae</taxon>
        <taxon>Amphisphaeriales</taxon>
        <taxon>Apiosporaceae</taxon>
        <taxon>Apiospora</taxon>
    </lineage>
</organism>
<dbReference type="GeneID" id="92072054"/>
<comment type="caution">
    <text evidence="2">The sequence shown here is derived from an EMBL/GenBank/DDBJ whole genome shotgun (WGS) entry which is preliminary data.</text>
</comment>
<dbReference type="EMBL" id="JAQQWE010000002">
    <property type="protein sequence ID" value="KAK7961945.1"/>
    <property type="molecule type" value="Genomic_DNA"/>
</dbReference>
<evidence type="ECO:0000313" key="2">
    <source>
        <dbReference type="EMBL" id="KAK7961945.1"/>
    </source>
</evidence>
<dbReference type="Proteomes" id="UP001391051">
    <property type="component" value="Unassembled WGS sequence"/>
</dbReference>
<evidence type="ECO:0000313" key="3">
    <source>
        <dbReference type="Proteomes" id="UP001391051"/>
    </source>
</evidence>
<feature type="compositionally biased region" description="Polar residues" evidence="1">
    <location>
        <begin position="1"/>
        <end position="11"/>
    </location>
</feature>